<dbReference type="STRING" id="695850.A0A067CJK0"/>
<dbReference type="GO" id="GO:0008270">
    <property type="term" value="F:zinc ion binding"/>
    <property type="evidence" value="ECO:0007669"/>
    <property type="project" value="UniProtKB-KW"/>
</dbReference>
<gene>
    <name evidence="6" type="ORF">SPRG_04569</name>
</gene>
<dbReference type="PROSITE" id="PS50089">
    <property type="entry name" value="ZF_RING_2"/>
    <property type="match status" value="1"/>
</dbReference>
<accession>A0A067CJK0</accession>
<dbReference type="RefSeq" id="XP_012198372.1">
    <property type="nucleotide sequence ID" value="XM_012342982.1"/>
</dbReference>
<dbReference type="Gene3D" id="3.30.200.20">
    <property type="entry name" value="Phosphorylase Kinase, domain 1"/>
    <property type="match status" value="1"/>
</dbReference>
<evidence type="ECO:0000313" key="7">
    <source>
        <dbReference type="Proteomes" id="UP000030745"/>
    </source>
</evidence>
<keyword evidence="3" id="KW-1133">Transmembrane helix</keyword>
<feature type="region of interest" description="Disordered" evidence="2">
    <location>
        <begin position="341"/>
        <end position="360"/>
    </location>
</feature>
<protein>
    <recommendedName>
        <fullName evidence="8">TKL protein kinase</fullName>
    </recommendedName>
</protein>
<dbReference type="EMBL" id="KK583200">
    <property type="protein sequence ID" value="KDO30668.1"/>
    <property type="molecule type" value="Genomic_DNA"/>
</dbReference>
<feature type="transmembrane region" description="Helical" evidence="3">
    <location>
        <begin position="304"/>
        <end position="331"/>
    </location>
</feature>
<reference evidence="6 7" key="1">
    <citation type="journal article" date="2013" name="PLoS Genet.">
        <title>Distinctive expansion of potential virulence genes in the genome of the oomycete fish pathogen Saprolegnia parasitica.</title>
        <authorList>
            <person name="Jiang R.H."/>
            <person name="de Bruijn I."/>
            <person name="Haas B.J."/>
            <person name="Belmonte R."/>
            <person name="Lobach L."/>
            <person name="Christie J."/>
            <person name="van den Ackerveken G."/>
            <person name="Bottin A."/>
            <person name="Bulone V."/>
            <person name="Diaz-Moreno S.M."/>
            <person name="Dumas B."/>
            <person name="Fan L."/>
            <person name="Gaulin E."/>
            <person name="Govers F."/>
            <person name="Grenville-Briggs L.J."/>
            <person name="Horner N.R."/>
            <person name="Levin J.Z."/>
            <person name="Mammella M."/>
            <person name="Meijer H.J."/>
            <person name="Morris P."/>
            <person name="Nusbaum C."/>
            <person name="Oome S."/>
            <person name="Phillips A.J."/>
            <person name="van Rooyen D."/>
            <person name="Rzeszutek E."/>
            <person name="Saraiva M."/>
            <person name="Secombes C.J."/>
            <person name="Seidl M.F."/>
            <person name="Snel B."/>
            <person name="Stassen J.H."/>
            <person name="Sykes S."/>
            <person name="Tripathy S."/>
            <person name="van den Berg H."/>
            <person name="Vega-Arreguin J.C."/>
            <person name="Wawra S."/>
            <person name="Young S.K."/>
            <person name="Zeng Q."/>
            <person name="Dieguez-Uribeondo J."/>
            <person name="Russ C."/>
            <person name="Tyler B.M."/>
            <person name="van West P."/>
        </authorList>
    </citation>
    <scope>NUCLEOTIDE SEQUENCE [LARGE SCALE GENOMIC DNA]</scope>
    <source>
        <strain evidence="6 7">CBS 223.65</strain>
    </source>
</reference>
<dbReference type="InterPro" id="IPR011009">
    <property type="entry name" value="Kinase-like_dom_sf"/>
</dbReference>
<keyword evidence="1" id="KW-0863">Zinc-finger</keyword>
<feature type="domain" description="Protein kinase" evidence="4">
    <location>
        <begin position="378"/>
        <end position="674"/>
    </location>
</feature>
<evidence type="ECO:0000259" key="4">
    <source>
        <dbReference type="PROSITE" id="PS50011"/>
    </source>
</evidence>
<evidence type="ECO:0008006" key="8">
    <source>
        <dbReference type="Google" id="ProtNLM"/>
    </source>
</evidence>
<dbReference type="OMA" id="NESHAVY"/>
<dbReference type="Gene3D" id="1.10.510.10">
    <property type="entry name" value="Transferase(Phosphotransferase) domain 1"/>
    <property type="match status" value="1"/>
</dbReference>
<evidence type="ECO:0000259" key="5">
    <source>
        <dbReference type="PROSITE" id="PS50089"/>
    </source>
</evidence>
<keyword evidence="3" id="KW-0472">Membrane</keyword>
<dbReference type="Proteomes" id="UP000030745">
    <property type="component" value="Unassembled WGS sequence"/>
</dbReference>
<feature type="domain" description="RING-type" evidence="5">
    <location>
        <begin position="587"/>
        <end position="628"/>
    </location>
</feature>
<dbReference type="InterPro" id="IPR013083">
    <property type="entry name" value="Znf_RING/FYVE/PHD"/>
</dbReference>
<dbReference type="GO" id="GO:0005524">
    <property type="term" value="F:ATP binding"/>
    <property type="evidence" value="ECO:0007669"/>
    <property type="project" value="InterPro"/>
</dbReference>
<evidence type="ECO:0000313" key="6">
    <source>
        <dbReference type="EMBL" id="KDO30668.1"/>
    </source>
</evidence>
<keyword evidence="7" id="KW-1185">Reference proteome</keyword>
<dbReference type="VEuPathDB" id="FungiDB:SPRG_04569"/>
<keyword evidence="3" id="KW-0812">Transmembrane</keyword>
<dbReference type="SUPFAM" id="SSF52058">
    <property type="entry name" value="L domain-like"/>
    <property type="match status" value="1"/>
</dbReference>
<dbReference type="Gene3D" id="3.80.10.10">
    <property type="entry name" value="Ribonuclease Inhibitor"/>
    <property type="match status" value="1"/>
</dbReference>
<evidence type="ECO:0000256" key="1">
    <source>
        <dbReference type="PROSITE-ProRule" id="PRU00175"/>
    </source>
</evidence>
<dbReference type="InterPro" id="IPR032675">
    <property type="entry name" value="LRR_dom_sf"/>
</dbReference>
<feature type="region of interest" description="Disordered" evidence="2">
    <location>
        <begin position="539"/>
        <end position="566"/>
    </location>
</feature>
<dbReference type="OrthoDB" id="61516at2759"/>
<dbReference type="GeneID" id="24127007"/>
<dbReference type="InterPro" id="IPR001841">
    <property type="entry name" value="Znf_RING"/>
</dbReference>
<dbReference type="GO" id="GO:0004674">
    <property type="term" value="F:protein serine/threonine kinase activity"/>
    <property type="evidence" value="ECO:0007669"/>
    <property type="project" value="TreeGrafter"/>
</dbReference>
<dbReference type="InterPro" id="IPR051681">
    <property type="entry name" value="Ser/Thr_Kinases-Pseudokinases"/>
</dbReference>
<dbReference type="Pfam" id="PF07714">
    <property type="entry name" value="PK_Tyr_Ser-Thr"/>
    <property type="match status" value="1"/>
</dbReference>
<dbReference type="PANTHER" id="PTHR44329">
    <property type="entry name" value="SERINE/THREONINE-PROTEIN KINASE TNNI3K-RELATED"/>
    <property type="match status" value="1"/>
</dbReference>
<dbReference type="SUPFAM" id="SSF56112">
    <property type="entry name" value="Protein kinase-like (PK-like)"/>
    <property type="match status" value="1"/>
</dbReference>
<sequence length="674" mass="73104">MKSNHNLNHVLVSIVQYTAAAKDPEVFLAALPASAPTSWALSPPCRFSQYATTATTDCAPLYGLSYCIVDKNCKIVKEYDTDAFRLDSVVDNLGMTLEIVNVSVEHVADLPAKVPNLAIAFKNAAVKSLGDFSSASNVTGFLIEYNNATLDVSSVVWPRSLQTLVISNAGLRSVPKLTAVPKLTTLTLAANEIETLQDLDLRSVLYMDFAVNPVTTVYNISLGTDVRSLVLDGDKLTTFTVDPATYRVLQARTPLRSHLAHAIHATCSLPNTRREVNTTYPFATTESMSTICVTPQSMLPPSRMAGVSGAAVGGIVIATVSLLSAIGFAFFKRRRNRATSSKHDEYKDVSATDDASDPGDNAAIPADLSMLRLDTALLQAIDYVAEGAYGQVWRGTYQGDTVAIKRLLPGKASRVALANLAEEILLASTMQSPYIVQLLGASWRTPSDLQMVLEWMDRGDLRSAPEVLYDCYYSTAADVYAFGVVISELSTHEIPYYDLRTEKGLLLLDTAIMGRVMTGAISPTFGKSTPSWVLALGKADARPTERNPPSPDDAATKRGTKRSTHDEAMDAKRLCAQIRAASRLFQCPVCLDTFAGAVVECNACAQVFCEACLTACLVRQSGRCPLCRCDPTPTRRNKPVERLVAMLPTHCPFELDSALLTRSRARRPHCTPPI</sequence>
<feature type="compositionally biased region" description="Basic and acidic residues" evidence="2">
    <location>
        <begin position="341"/>
        <end position="350"/>
    </location>
</feature>
<name>A0A067CJK0_SAPPC</name>
<dbReference type="PROSITE" id="PS50011">
    <property type="entry name" value="PROTEIN_KINASE_DOM"/>
    <property type="match status" value="1"/>
</dbReference>
<dbReference type="PANTHER" id="PTHR44329:SF214">
    <property type="entry name" value="PROTEIN KINASE DOMAIN-CONTAINING PROTEIN"/>
    <property type="match status" value="1"/>
</dbReference>
<dbReference type="Gene3D" id="3.30.40.10">
    <property type="entry name" value="Zinc/RING finger domain, C3HC4 (zinc finger)"/>
    <property type="match status" value="1"/>
</dbReference>
<keyword evidence="1" id="KW-0862">Zinc</keyword>
<dbReference type="SUPFAM" id="SSF57850">
    <property type="entry name" value="RING/U-box"/>
    <property type="match status" value="1"/>
</dbReference>
<dbReference type="KEGG" id="spar:SPRG_04569"/>
<dbReference type="InterPro" id="IPR001245">
    <property type="entry name" value="Ser-Thr/Tyr_kinase_cat_dom"/>
</dbReference>
<dbReference type="AlphaFoldDB" id="A0A067CJK0"/>
<proteinExistence type="predicted"/>
<organism evidence="6 7">
    <name type="scientific">Saprolegnia parasitica (strain CBS 223.65)</name>
    <dbReference type="NCBI Taxonomy" id="695850"/>
    <lineage>
        <taxon>Eukaryota</taxon>
        <taxon>Sar</taxon>
        <taxon>Stramenopiles</taxon>
        <taxon>Oomycota</taxon>
        <taxon>Saprolegniomycetes</taxon>
        <taxon>Saprolegniales</taxon>
        <taxon>Saprolegniaceae</taxon>
        <taxon>Saprolegnia</taxon>
    </lineage>
</organism>
<keyword evidence="1" id="KW-0479">Metal-binding</keyword>
<dbReference type="InterPro" id="IPR000719">
    <property type="entry name" value="Prot_kinase_dom"/>
</dbReference>
<evidence type="ECO:0000256" key="3">
    <source>
        <dbReference type="SAM" id="Phobius"/>
    </source>
</evidence>
<evidence type="ECO:0000256" key="2">
    <source>
        <dbReference type="SAM" id="MobiDB-lite"/>
    </source>
</evidence>